<name>A0A813Y6L7_ADIRI</name>
<accession>A0A813Y6L7</accession>
<reference evidence="1" key="1">
    <citation type="submission" date="2021-02" db="EMBL/GenBank/DDBJ databases">
        <authorList>
            <person name="Nowell W R."/>
        </authorList>
    </citation>
    <scope>NUCLEOTIDE SEQUENCE</scope>
</reference>
<comment type="caution">
    <text evidence="1">The sequence shown here is derived from an EMBL/GenBank/DDBJ whole genome shotgun (WGS) entry which is preliminary data.</text>
</comment>
<evidence type="ECO:0008006" key="3">
    <source>
        <dbReference type="Google" id="ProtNLM"/>
    </source>
</evidence>
<dbReference type="InterPro" id="IPR016181">
    <property type="entry name" value="Acyl_CoA_acyltransferase"/>
</dbReference>
<evidence type="ECO:0000313" key="1">
    <source>
        <dbReference type="EMBL" id="CAF0879384.1"/>
    </source>
</evidence>
<keyword evidence="2" id="KW-1185">Reference proteome</keyword>
<dbReference type="AlphaFoldDB" id="A0A813Y6L7"/>
<dbReference type="Gene3D" id="3.40.630.30">
    <property type="match status" value="1"/>
</dbReference>
<protein>
    <recommendedName>
        <fullName evidence="3">GNAT family N-acetyltransferase</fullName>
    </recommendedName>
</protein>
<dbReference type="SUPFAM" id="SSF55729">
    <property type="entry name" value="Acyl-CoA N-acyltransferases (Nat)"/>
    <property type="match status" value="1"/>
</dbReference>
<proteinExistence type="predicted"/>
<gene>
    <name evidence="1" type="ORF">XAT740_LOCUS6918</name>
</gene>
<dbReference type="Proteomes" id="UP000663828">
    <property type="component" value="Unassembled WGS sequence"/>
</dbReference>
<organism evidence="1 2">
    <name type="scientific">Adineta ricciae</name>
    <name type="common">Rotifer</name>
    <dbReference type="NCBI Taxonomy" id="249248"/>
    <lineage>
        <taxon>Eukaryota</taxon>
        <taxon>Metazoa</taxon>
        <taxon>Spiralia</taxon>
        <taxon>Gnathifera</taxon>
        <taxon>Rotifera</taxon>
        <taxon>Eurotatoria</taxon>
        <taxon>Bdelloidea</taxon>
        <taxon>Adinetida</taxon>
        <taxon>Adinetidae</taxon>
        <taxon>Adineta</taxon>
    </lineage>
</organism>
<evidence type="ECO:0000313" key="2">
    <source>
        <dbReference type="Proteomes" id="UP000663828"/>
    </source>
</evidence>
<sequence>MITICVAESEEDVLAIKALQCDNLRSNVSIEKQKSDGFVINEYDVEFLFQICRTAPNIIAKDSTSKLIGYALTVLPENASNSPGLNELVSLINDTEFKGKPTKTLKYYIMGQVCIADGFRGKNVFDRMYDKHRELFGNSYDLLITDVAEKNVRSFRAHLRVGFEVLHTYKGHSTNETWHIIAWDWRN</sequence>
<dbReference type="EMBL" id="CAJNOR010000321">
    <property type="protein sequence ID" value="CAF0879384.1"/>
    <property type="molecule type" value="Genomic_DNA"/>
</dbReference>